<keyword evidence="3" id="KW-1185">Reference proteome</keyword>
<name>A0A1Y2A7A8_9PLEO</name>
<keyword evidence="1" id="KW-0732">Signal</keyword>
<comment type="caution">
    <text evidence="2">The sequence shown here is derived from an EMBL/GenBank/DDBJ whole genome shotgun (WGS) entry which is preliminary data.</text>
</comment>
<accession>A0A1Y2A7A8</accession>
<feature type="signal peptide" evidence="1">
    <location>
        <begin position="1"/>
        <end position="25"/>
    </location>
</feature>
<evidence type="ECO:0000313" key="2">
    <source>
        <dbReference type="EMBL" id="ORY18383.1"/>
    </source>
</evidence>
<gene>
    <name evidence="2" type="ORF">BCR34DRAFT_342976</name>
</gene>
<dbReference type="AlphaFoldDB" id="A0A1Y2A7A8"/>
<dbReference type="Proteomes" id="UP000193144">
    <property type="component" value="Unassembled WGS sequence"/>
</dbReference>
<organism evidence="2 3">
    <name type="scientific">Clohesyomyces aquaticus</name>
    <dbReference type="NCBI Taxonomy" id="1231657"/>
    <lineage>
        <taxon>Eukaryota</taxon>
        <taxon>Fungi</taxon>
        <taxon>Dikarya</taxon>
        <taxon>Ascomycota</taxon>
        <taxon>Pezizomycotina</taxon>
        <taxon>Dothideomycetes</taxon>
        <taxon>Pleosporomycetidae</taxon>
        <taxon>Pleosporales</taxon>
        <taxon>Lindgomycetaceae</taxon>
        <taxon>Clohesyomyces</taxon>
    </lineage>
</organism>
<evidence type="ECO:0000256" key="1">
    <source>
        <dbReference type="SAM" id="SignalP"/>
    </source>
</evidence>
<protein>
    <submittedName>
        <fullName evidence="2">Uncharacterized protein</fullName>
    </submittedName>
</protein>
<reference evidence="2 3" key="1">
    <citation type="submission" date="2016-07" db="EMBL/GenBank/DDBJ databases">
        <title>Pervasive Adenine N6-methylation of Active Genes in Fungi.</title>
        <authorList>
            <consortium name="DOE Joint Genome Institute"/>
            <person name="Mondo S.J."/>
            <person name="Dannebaum R.O."/>
            <person name="Kuo R.C."/>
            <person name="Labutti K."/>
            <person name="Haridas S."/>
            <person name="Kuo A."/>
            <person name="Salamov A."/>
            <person name="Ahrendt S.R."/>
            <person name="Lipzen A."/>
            <person name="Sullivan W."/>
            <person name="Andreopoulos W.B."/>
            <person name="Clum A."/>
            <person name="Lindquist E."/>
            <person name="Daum C."/>
            <person name="Ramamoorthy G.K."/>
            <person name="Gryganskyi A."/>
            <person name="Culley D."/>
            <person name="Magnuson J.K."/>
            <person name="James T.Y."/>
            <person name="O'Malley M.A."/>
            <person name="Stajich J.E."/>
            <person name="Spatafora J.W."/>
            <person name="Visel A."/>
            <person name="Grigoriev I.V."/>
        </authorList>
    </citation>
    <scope>NUCLEOTIDE SEQUENCE [LARGE SCALE GENOMIC DNA]</scope>
    <source>
        <strain evidence="2 3">CBS 115471</strain>
    </source>
</reference>
<dbReference type="EMBL" id="MCFA01000007">
    <property type="protein sequence ID" value="ORY18383.1"/>
    <property type="molecule type" value="Genomic_DNA"/>
</dbReference>
<evidence type="ECO:0000313" key="3">
    <source>
        <dbReference type="Proteomes" id="UP000193144"/>
    </source>
</evidence>
<feature type="chain" id="PRO_5011009117" evidence="1">
    <location>
        <begin position="26"/>
        <end position="86"/>
    </location>
</feature>
<sequence>MVSGAGAFHMSHALCVLLWWSLVNGNETVRLAASFRLQPNPDLSQATLQTARGQEVAFGIEIATEKKKTRGHLHAARRGARSWDIG</sequence>
<proteinExistence type="predicted"/>